<dbReference type="RefSeq" id="WP_345370611.1">
    <property type="nucleotide sequence ID" value="NZ_BAABKD010000009.1"/>
</dbReference>
<reference evidence="2" key="1">
    <citation type="journal article" date="2019" name="Int. J. Syst. Evol. Microbiol.">
        <title>The Global Catalogue of Microorganisms (GCM) 10K type strain sequencing project: providing services to taxonomists for standard genome sequencing and annotation.</title>
        <authorList>
            <consortium name="The Broad Institute Genomics Platform"/>
            <consortium name="The Broad Institute Genome Sequencing Center for Infectious Disease"/>
            <person name="Wu L."/>
            <person name="Ma J."/>
        </authorList>
    </citation>
    <scope>NUCLEOTIDE SEQUENCE [LARGE SCALE GENOMIC DNA]</scope>
    <source>
        <strain evidence="2">JCM 18423</strain>
    </source>
</reference>
<name>A0ABP9M6C6_9BURK</name>
<sequence>MATLPADFQYTRWSDSIERSVMNQVLSNGEAVSMKDIGGTMLKSCKKIGHALGNAICKMAEALYEARAKEARRLISNYY</sequence>
<proteinExistence type="predicted"/>
<organism evidence="1 2">
    <name type="scientific">Paenalcaligenes hermetiae</name>
    <dbReference type="NCBI Taxonomy" id="1157987"/>
    <lineage>
        <taxon>Bacteria</taxon>
        <taxon>Pseudomonadati</taxon>
        <taxon>Pseudomonadota</taxon>
        <taxon>Betaproteobacteria</taxon>
        <taxon>Burkholderiales</taxon>
        <taxon>Alcaligenaceae</taxon>
        <taxon>Paenalcaligenes</taxon>
    </lineage>
</organism>
<gene>
    <name evidence="1" type="ORF">GCM10023337_13700</name>
</gene>
<evidence type="ECO:0000313" key="2">
    <source>
        <dbReference type="Proteomes" id="UP001500227"/>
    </source>
</evidence>
<evidence type="ECO:0000313" key="1">
    <source>
        <dbReference type="EMBL" id="GAA5090018.1"/>
    </source>
</evidence>
<protein>
    <submittedName>
        <fullName evidence="1">Uncharacterized protein</fullName>
    </submittedName>
</protein>
<keyword evidence="2" id="KW-1185">Reference proteome</keyword>
<accession>A0ABP9M6C6</accession>
<dbReference type="EMBL" id="BAABKD010000009">
    <property type="protein sequence ID" value="GAA5090018.1"/>
    <property type="molecule type" value="Genomic_DNA"/>
</dbReference>
<dbReference type="Proteomes" id="UP001500227">
    <property type="component" value="Unassembled WGS sequence"/>
</dbReference>
<comment type="caution">
    <text evidence="1">The sequence shown here is derived from an EMBL/GenBank/DDBJ whole genome shotgun (WGS) entry which is preliminary data.</text>
</comment>